<dbReference type="Gene3D" id="2.40.50.100">
    <property type="match status" value="1"/>
</dbReference>
<evidence type="ECO:0000259" key="3">
    <source>
        <dbReference type="Pfam" id="PF25917"/>
    </source>
</evidence>
<evidence type="ECO:0000313" key="7">
    <source>
        <dbReference type="Proteomes" id="UP001595615"/>
    </source>
</evidence>
<dbReference type="PANTHER" id="PTHR30469:SF15">
    <property type="entry name" value="HLYD FAMILY OF SECRETION PROTEINS"/>
    <property type="match status" value="1"/>
</dbReference>
<dbReference type="InterPro" id="IPR058792">
    <property type="entry name" value="Beta-barrel_RND_2"/>
</dbReference>
<comment type="caution">
    <text evidence="6">The sequence shown here is derived from an EMBL/GenBank/DDBJ whole genome shotgun (WGS) entry which is preliminary data.</text>
</comment>
<dbReference type="Gene3D" id="2.40.420.20">
    <property type="match status" value="1"/>
</dbReference>
<accession>A0ABV7XBU3</accession>
<feature type="domain" description="CusB-like beta-barrel" evidence="4">
    <location>
        <begin position="198"/>
        <end position="266"/>
    </location>
</feature>
<dbReference type="PANTHER" id="PTHR30469">
    <property type="entry name" value="MULTIDRUG RESISTANCE PROTEIN MDTA"/>
    <property type="match status" value="1"/>
</dbReference>
<evidence type="ECO:0000313" key="6">
    <source>
        <dbReference type="EMBL" id="MFC3713291.1"/>
    </source>
</evidence>
<proteinExistence type="inferred from homology"/>
<comment type="similarity">
    <text evidence="1">Belongs to the membrane fusion protein (MFP) (TC 8.A.1) family.</text>
</comment>
<keyword evidence="7" id="KW-1185">Reference proteome</keyword>
<dbReference type="Gene3D" id="2.40.30.170">
    <property type="match status" value="1"/>
</dbReference>
<sequence>MSAGRSIMALGALALLAACGSDAPAAKAPESRPVLVALAAAQPASADGGLLASGTVRAKRETALAFVSAGRIAEVLVEDGQAVRRGQLLARLDMSAISAGGASARAEAARAQSELKRMEALADKGWVTRSRLESAQATAAAAQAQASARGFDERFARIYAPTDGVVLRRHVESNQIVTAGSPVITLGEARDGYVMRVPLPDADVPRVRIGQGAAVTIAALGDQPLAATITEVAARGDDRTGTFEIELALPNRAGLRSGLIGQARIRVAGRGDAVAIPASAIWQARADEGFVYVADRGVAKARMVQLGPVDDREVIVTGGLTAGEQVVRSGVERLRDGVKITTRKAS</sequence>
<reference evidence="7" key="1">
    <citation type="journal article" date="2019" name="Int. J. Syst. Evol. Microbiol.">
        <title>The Global Catalogue of Microorganisms (GCM) 10K type strain sequencing project: providing services to taxonomists for standard genome sequencing and annotation.</title>
        <authorList>
            <consortium name="The Broad Institute Genomics Platform"/>
            <consortium name="The Broad Institute Genome Sequencing Center for Infectious Disease"/>
            <person name="Wu L."/>
            <person name="Ma J."/>
        </authorList>
    </citation>
    <scope>NUCLEOTIDE SEQUENCE [LARGE SCALE GENOMIC DNA]</scope>
    <source>
        <strain evidence="7">KCTC 42644</strain>
    </source>
</reference>
<dbReference type="InterPro" id="IPR058637">
    <property type="entry name" value="YknX-like_C"/>
</dbReference>
<dbReference type="Gene3D" id="1.10.287.470">
    <property type="entry name" value="Helix hairpin bin"/>
    <property type="match status" value="1"/>
</dbReference>
<evidence type="ECO:0000256" key="1">
    <source>
        <dbReference type="ARBA" id="ARBA00009477"/>
    </source>
</evidence>
<protein>
    <submittedName>
        <fullName evidence="6">Efflux RND transporter periplasmic adaptor subunit</fullName>
    </submittedName>
</protein>
<dbReference type="Proteomes" id="UP001595615">
    <property type="component" value="Unassembled WGS sequence"/>
</dbReference>
<feature type="chain" id="PRO_5045455835" evidence="2">
    <location>
        <begin position="18"/>
        <end position="346"/>
    </location>
</feature>
<dbReference type="SUPFAM" id="SSF111369">
    <property type="entry name" value="HlyD-like secretion proteins"/>
    <property type="match status" value="1"/>
</dbReference>
<name>A0ABV7XBU3_9SPHN</name>
<evidence type="ECO:0000259" key="4">
    <source>
        <dbReference type="Pfam" id="PF25954"/>
    </source>
</evidence>
<dbReference type="EMBL" id="JBHRXV010000010">
    <property type="protein sequence ID" value="MFC3713291.1"/>
    <property type="molecule type" value="Genomic_DNA"/>
</dbReference>
<dbReference type="NCBIfam" id="TIGR01730">
    <property type="entry name" value="RND_mfp"/>
    <property type="match status" value="1"/>
</dbReference>
<dbReference type="InterPro" id="IPR006143">
    <property type="entry name" value="RND_pump_MFP"/>
</dbReference>
<feature type="domain" description="YknX-like C-terminal permuted SH3-like" evidence="5">
    <location>
        <begin position="274"/>
        <end position="341"/>
    </location>
</feature>
<dbReference type="Pfam" id="PF25989">
    <property type="entry name" value="YknX_C"/>
    <property type="match status" value="1"/>
</dbReference>
<evidence type="ECO:0000259" key="5">
    <source>
        <dbReference type="Pfam" id="PF25989"/>
    </source>
</evidence>
<dbReference type="Pfam" id="PF25954">
    <property type="entry name" value="Beta-barrel_RND_2"/>
    <property type="match status" value="1"/>
</dbReference>
<organism evidence="6 7">
    <name type="scientific">Sphingoaurantiacus capsulatus</name>
    <dbReference type="NCBI Taxonomy" id="1771310"/>
    <lineage>
        <taxon>Bacteria</taxon>
        <taxon>Pseudomonadati</taxon>
        <taxon>Pseudomonadota</taxon>
        <taxon>Alphaproteobacteria</taxon>
        <taxon>Sphingomonadales</taxon>
        <taxon>Sphingosinicellaceae</taxon>
        <taxon>Sphingoaurantiacus</taxon>
    </lineage>
</organism>
<feature type="signal peptide" evidence="2">
    <location>
        <begin position="1"/>
        <end position="17"/>
    </location>
</feature>
<dbReference type="RefSeq" id="WP_380861631.1">
    <property type="nucleotide sequence ID" value="NZ_JBHRXV010000010.1"/>
</dbReference>
<dbReference type="Pfam" id="PF25917">
    <property type="entry name" value="BSH_RND"/>
    <property type="match status" value="1"/>
</dbReference>
<evidence type="ECO:0000256" key="2">
    <source>
        <dbReference type="SAM" id="SignalP"/>
    </source>
</evidence>
<feature type="domain" description="Multidrug resistance protein MdtA-like barrel-sandwich hybrid" evidence="3">
    <location>
        <begin position="70"/>
        <end position="182"/>
    </location>
</feature>
<gene>
    <name evidence="6" type="ORF">ACFOMD_11950</name>
</gene>
<dbReference type="PROSITE" id="PS51257">
    <property type="entry name" value="PROKAR_LIPOPROTEIN"/>
    <property type="match status" value="1"/>
</dbReference>
<dbReference type="InterPro" id="IPR058625">
    <property type="entry name" value="MdtA-like_BSH"/>
</dbReference>
<keyword evidence="2" id="KW-0732">Signal</keyword>